<feature type="domain" description="Serine hydrolase" evidence="2">
    <location>
        <begin position="5"/>
        <end position="231"/>
    </location>
</feature>
<dbReference type="InterPro" id="IPR029058">
    <property type="entry name" value="AB_hydrolase_fold"/>
</dbReference>
<name>K3WU27_GLOUD</name>
<accession>K3WU27</accession>
<dbReference type="Proteomes" id="UP000019132">
    <property type="component" value="Unassembled WGS sequence"/>
</dbReference>
<dbReference type="AlphaFoldDB" id="K3WU27"/>
<dbReference type="PANTHER" id="PTHR48070:SF6">
    <property type="entry name" value="ESTERASE OVCA2"/>
    <property type="match status" value="1"/>
</dbReference>
<keyword evidence="1" id="KW-0378">Hydrolase</keyword>
<dbReference type="FunFam" id="3.40.50.1820:FF:000547">
    <property type="entry name" value="Uncharacterized protein"/>
    <property type="match status" value="1"/>
</dbReference>
<keyword evidence="4" id="KW-1185">Reference proteome</keyword>
<evidence type="ECO:0000313" key="3">
    <source>
        <dbReference type="EnsemblProtists" id="PYU1_T008473"/>
    </source>
</evidence>
<dbReference type="eggNOG" id="KOG2551">
    <property type="taxonomic scope" value="Eukaryota"/>
</dbReference>
<evidence type="ECO:0000256" key="1">
    <source>
        <dbReference type="ARBA" id="ARBA00022801"/>
    </source>
</evidence>
<dbReference type="InParanoid" id="K3WU27"/>
<sequence>MAAAKKLRVLCLHGFRTNDKVMQTQTRALRQALGDRAEFSFLNGPFETPGPVDASIERMHGNDGPFYKWVEVKRLNRELVDEAAHTASLTSPNRDWRFEYVGLDHMVEYVDEYLHLHGPFDAVLGFSMGAAVLTSLSMMYLERDIRWWNLCVCVGGVRVRGVSMRPYFEKPDGSGPKLVPFPSIHIIGKNDPLYSESIKLAEMYEDDPEGATIPKKVFEHDGGHSFPSAKHNPGLYENLAELMVQHCHMTKSVSKI</sequence>
<dbReference type="OMA" id="MAREGPF"/>
<reference evidence="3" key="3">
    <citation type="submission" date="2015-02" db="UniProtKB">
        <authorList>
            <consortium name="EnsemblProtists"/>
        </authorList>
    </citation>
    <scope>IDENTIFICATION</scope>
    <source>
        <strain evidence="3">DAOM BR144</strain>
    </source>
</reference>
<dbReference type="VEuPathDB" id="FungiDB:PYU1_G008457"/>
<reference evidence="4" key="1">
    <citation type="journal article" date="2010" name="Genome Biol.">
        <title>Genome sequence of the necrotrophic plant pathogen Pythium ultimum reveals original pathogenicity mechanisms and effector repertoire.</title>
        <authorList>
            <person name="Levesque C.A."/>
            <person name="Brouwer H."/>
            <person name="Cano L."/>
            <person name="Hamilton J.P."/>
            <person name="Holt C."/>
            <person name="Huitema E."/>
            <person name="Raffaele S."/>
            <person name="Robideau G.P."/>
            <person name="Thines M."/>
            <person name="Win J."/>
            <person name="Zerillo M.M."/>
            <person name="Beakes G.W."/>
            <person name="Boore J.L."/>
            <person name="Busam D."/>
            <person name="Dumas B."/>
            <person name="Ferriera S."/>
            <person name="Fuerstenberg S.I."/>
            <person name="Gachon C.M."/>
            <person name="Gaulin E."/>
            <person name="Govers F."/>
            <person name="Grenville-Briggs L."/>
            <person name="Horner N."/>
            <person name="Hostetler J."/>
            <person name="Jiang R.H."/>
            <person name="Johnson J."/>
            <person name="Krajaejun T."/>
            <person name="Lin H."/>
            <person name="Meijer H.J."/>
            <person name="Moore B."/>
            <person name="Morris P."/>
            <person name="Phuntmart V."/>
            <person name="Puiu D."/>
            <person name="Shetty J."/>
            <person name="Stajich J.E."/>
            <person name="Tripathy S."/>
            <person name="Wawra S."/>
            <person name="van West P."/>
            <person name="Whitty B.R."/>
            <person name="Coutinho P.M."/>
            <person name="Henrissat B."/>
            <person name="Martin F."/>
            <person name="Thomas P.D."/>
            <person name="Tyler B.M."/>
            <person name="De Vries R.P."/>
            <person name="Kamoun S."/>
            <person name="Yandell M."/>
            <person name="Tisserat N."/>
            <person name="Buell C.R."/>
        </authorList>
    </citation>
    <scope>NUCLEOTIDE SEQUENCE</scope>
    <source>
        <strain evidence="4">DAOM:BR144</strain>
    </source>
</reference>
<dbReference type="Gene3D" id="3.40.50.1820">
    <property type="entry name" value="alpha/beta hydrolase"/>
    <property type="match status" value="1"/>
</dbReference>
<dbReference type="Pfam" id="PF03959">
    <property type="entry name" value="FSH1"/>
    <property type="match status" value="1"/>
</dbReference>
<dbReference type="GO" id="GO:0016787">
    <property type="term" value="F:hydrolase activity"/>
    <property type="evidence" value="ECO:0007669"/>
    <property type="project" value="UniProtKB-KW"/>
</dbReference>
<dbReference type="HOGENOM" id="CLU_051938_3_2_1"/>
<organism evidence="3 4">
    <name type="scientific">Globisporangium ultimum (strain ATCC 200006 / CBS 805.95 / DAOM BR144)</name>
    <name type="common">Pythium ultimum</name>
    <dbReference type="NCBI Taxonomy" id="431595"/>
    <lineage>
        <taxon>Eukaryota</taxon>
        <taxon>Sar</taxon>
        <taxon>Stramenopiles</taxon>
        <taxon>Oomycota</taxon>
        <taxon>Peronosporomycetes</taxon>
        <taxon>Pythiales</taxon>
        <taxon>Pythiaceae</taxon>
        <taxon>Globisporangium</taxon>
    </lineage>
</organism>
<dbReference type="InterPro" id="IPR005645">
    <property type="entry name" value="FSH-like_dom"/>
</dbReference>
<dbReference type="SUPFAM" id="SSF53474">
    <property type="entry name" value="alpha/beta-Hydrolases"/>
    <property type="match status" value="1"/>
</dbReference>
<dbReference type="EMBL" id="GL376613">
    <property type="status" value="NOT_ANNOTATED_CDS"/>
    <property type="molecule type" value="Genomic_DNA"/>
</dbReference>
<dbReference type="InterPro" id="IPR050593">
    <property type="entry name" value="LovG"/>
</dbReference>
<dbReference type="STRING" id="431595.K3WU27"/>
<evidence type="ECO:0000259" key="2">
    <source>
        <dbReference type="Pfam" id="PF03959"/>
    </source>
</evidence>
<evidence type="ECO:0000313" key="4">
    <source>
        <dbReference type="Proteomes" id="UP000019132"/>
    </source>
</evidence>
<dbReference type="GO" id="GO:0005634">
    <property type="term" value="C:nucleus"/>
    <property type="evidence" value="ECO:0007669"/>
    <property type="project" value="TreeGrafter"/>
</dbReference>
<dbReference type="PANTHER" id="PTHR48070">
    <property type="entry name" value="ESTERASE OVCA2"/>
    <property type="match status" value="1"/>
</dbReference>
<proteinExistence type="predicted"/>
<protein>
    <recommendedName>
        <fullName evidence="2">Serine hydrolase domain-containing protein</fullName>
    </recommendedName>
</protein>
<dbReference type="EnsemblProtists" id="PYU1_T008473">
    <property type="protein sequence ID" value="PYU1_T008473"/>
    <property type="gene ID" value="PYU1_G008457"/>
</dbReference>
<dbReference type="GO" id="GO:0005737">
    <property type="term" value="C:cytoplasm"/>
    <property type="evidence" value="ECO:0007669"/>
    <property type="project" value="TreeGrafter"/>
</dbReference>
<reference evidence="4" key="2">
    <citation type="submission" date="2010-04" db="EMBL/GenBank/DDBJ databases">
        <authorList>
            <person name="Buell R."/>
            <person name="Hamilton J."/>
            <person name="Hostetler J."/>
        </authorList>
    </citation>
    <scope>NUCLEOTIDE SEQUENCE [LARGE SCALE GENOMIC DNA]</scope>
    <source>
        <strain evidence="4">DAOM:BR144</strain>
    </source>
</reference>